<dbReference type="AlphaFoldDB" id="A0A6A6GYT6"/>
<feature type="region of interest" description="Disordered" evidence="1">
    <location>
        <begin position="334"/>
        <end position="416"/>
    </location>
</feature>
<sequence>MRRLEAWERSAEKTTIAEAAAKEEAKDRQIAGRIRARRGELPGEVHGSENNDAQAMERGESKANVRWAPSPKRPREQYRAMMNTGKGKAVSPYPKSDILTSGYCEKESVPHNLLRSTASSKSSCRPMQSFPKVARPVAPILNQQPSGMSLFPRHSETNPETPVFSALHPSLCSPVPSPILEVPAEDPVSTQEPGETNITFFQQYETVAQSFALDSPRDPIDRSVSDSPCSILSEATNYDPSDCKRNCDNCGDLGVSYQLGPCLCDHCRPNDSAQPSSSSSTRRPRAEYFSAQTRDTKVGAADPRTTDLSLIATMPTQSRWNAWWAALAPFPSLSSKARSKSSKREAKFRPSPPPSPMLPEAQESLLAPDASGSGSTHAGWWEVQEEQAEEEEERRREREEARKKREAFERRWMKRQKQAREYAISQGYVQ</sequence>
<feature type="region of interest" description="Disordered" evidence="1">
    <location>
        <begin position="270"/>
        <end position="302"/>
    </location>
</feature>
<protein>
    <submittedName>
        <fullName evidence="2">Uncharacterized protein</fullName>
    </submittedName>
</protein>
<feature type="compositionally biased region" description="Basic and acidic residues" evidence="1">
    <location>
        <begin position="20"/>
        <end position="30"/>
    </location>
</feature>
<proteinExistence type="predicted"/>
<feature type="region of interest" description="Disordered" evidence="1">
    <location>
        <begin position="1"/>
        <end position="95"/>
    </location>
</feature>
<keyword evidence="3" id="KW-1185">Reference proteome</keyword>
<dbReference type="EMBL" id="ML991834">
    <property type="protein sequence ID" value="KAF2230892.1"/>
    <property type="molecule type" value="Genomic_DNA"/>
</dbReference>
<dbReference type="Proteomes" id="UP000800092">
    <property type="component" value="Unassembled WGS sequence"/>
</dbReference>
<evidence type="ECO:0000313" key="3">
    <source>
        <dbReference type="Proteomes" id="UP000800092"/>
    </source>
</evidence>
<accession>A0A6A6GYT6</accession>
<feature type="compositionally biased region" description="Basic and acidic residues" evidence="1">
    <location>
        <begin position="393"/>
        <end position="411"/>
    </location>
</feature>
<dbReference type="OrthoDB" id="10677332at2759"/>
<feature type="compositionally biased region" description="Basic and acidic residues" evidence="1">
    <location>
        <begin position="1"/>
        <end position="12"/>
    </location>
</feature>
<organism evidence="2 3">
    <name type="scientific">Viridothelium virens</name>
    <name type="common">Speckled blister lichen</name>
    <name type="synonym">Trypethelium virens</name>
    <dbReference type="NCBI Taxonomy" id="1048519"/>
    <lineage>
        <taxon>Eukaryota</taxon>
        <taxon>Fungi</taxon>
        <taxon>Dikarya</taxon>
        <taxon>Ascomycota</taxon>
        <taxon>Pezizomycotina</taxon>
        <taxon>Dothideomycetes</taxon>
        <taxon>Dothideomycetes incertae sedis</taxon>
        <taxon>Trypetheliales</taxon>
        <taxon>Trypetheliaceae</taxon>
        <taxon>Viridothelium</taxon>
    </lineage>
</organism>
<feature type="compositionally biased region" description="Basic and acidic residues" evidence="1">
    <location>
        <begin position="37"/>
        <end position="63"/>
    </location>
</feature>
<evidence type="ECO:0000256" key="1">
    <source>
        <dbReference type="SAM" id="MobiDB-lite"/>
    </source>
</evidence>
<feature type="compositionally biased region" description="Acidic residues" evidence="1">
    <location>
        <begin position="383"/>
        <end position="392"/>
    </location>
</feature>
<name>A0A6A6GYT6_VIRVR</name>
<reference evidence="2" key="1">
    <citation type="journal article" date="2020" name="Stud. Mycol.">
        <title>101 Dothideomycetes genomes: a test case for predicting lifestyles and emergence of pathogens.</title>
        <authorList>
            <person name="Haridas S."/>
            <person name="Albert R."/>
            <person name="Binder M."/>
            <person name="Bloem J."/>
            <person name="Labutti K."/>
            <person name="Salamov A."/>
            <person name="Andreopoulos B."/>
            <person name="Baker S."/>
            <person name="Barry K."/>
            <person name="Bills G."/>
            <person name="Bluhm B."/>
            <person name="Cannon C."/>
            <person name="Castanera R."/>
            <person name="Culley D."/>
            <person name="Daum C."/>
            <person name="Ezra D."/>
            <person name="Gonzalez J."/>
            <person name="Henrissat B."/>
            <person name="Kuo A."/>
            <person name="Liang C."/>
            <person name="Lipzen A."/>
            <person name="Lutzoni F."/>
            <person name="Magnuson J."/>
            <person name="Mondo S."/>
            <person name="Nolan M."/>
            <person name="Ohm R."/>
            <person name="Pangilinan J."/>
            <person name="Park H.-J."/>
            <person name="Ramirez L."/>
            <person name="Alfaro M."/>
            <person name="Sun H."/>
            <person name="Tritt A."/>
            <person name="Yoshinaga Y."/>
            <person name="Zwiers L.-H."/>
            <person name="Turgeon B."/>
            <person name="Goodwin S."/>
            <person name="Spatafora J."/>
            <person name="Crous P."/>
            <person name="Grigoriev I."/>
        </authorList>
    </citation>
    <scope>NUCLEOTIDE SEQUENCE</scope>
    <source>
        <strain evidence="2">Tuck. ex Michener</strain>
    </source>
</reference>
<gene>
    <name evidence="2" type="ORF">EV356DRAFT_318153</name>
</gene>
<evidence type="ECO:0000313" key="2">
    <source>
        <dbReference type="EMBL" id="KAF2230892.1"/>
    </source>
</evidence>